<keyword evidence="10 13" id="KW-0472">Membrane</keyword>
<evidence type="ECO:0000256" key="10">
    <source>
        <dbReference type="ARBA" id="ARBA00023136"/>
    </source>
</evidence>
<evidence type="ECO:0000256" key="5">
    <source>
        <dbReference type="ARBA" id="ARBA00022475"/>
    </source>
</evidence>
<dbReference type="InterPro" id="IPR017191">
    <property type="entry name" value="Junctophilin"/>
</dbReference>
<comment type="caution">
    <text evidence="14">The sequence shown here is derived from an EMBL/GenBank/DDBJ whole genome shotgun (WGS) entry which is preliminary data.</text>
</comment>
<evidence type="ECO:0000256" key="12">
    <source>
        <dbReference type="SAM" id="MobiDB-lite"/>
    </source>
</evidence>
<dbReference type="EMBL" id="LUCM01006538">
    <property type="protein sequence ID" value="KAA0191129.1"/>
    <property type="molecule type" value="Genomic_DNA"/>
</dbReference>
<dbReference type="AlphaFoldDB" id="A0A8E0RY50"/>
<protein>
    <submittedName>
        <fullName evidence="14">Junctophilin-2</fullName>
    </submittedName>
</protein>
<sequence>SGSYAGEYKNGIREGLGVRTSIPYGEVINFFPEEAALAAELLLQAKREAAQRAAELSRDVRRRSSVISQRSGDVAEIENADDENPGTDEDEPYFGRKTGNSSTNGAKSTPTSVPFGTADTSGSPTPAPTGGLRDLRMSSKFKCGFVLSSQRSELVLRRQNKLGLNAPNLGTPGRKSREASNKSGHTRARSLTNLFGRSSSRESIHRMKRQGSANERTNYSTYKPIQSESVFTLDQDDAIDPETVETFAGQWESDTRHGYGVCERSDGVTYEGQWFKNQRHGFGQTRFQDGTCEQGRYQYGKLVFLSWSKGTKPHMLLYNYHIMREVAASVKRARVIAEQARMRATEARENLENVHASVERSKRAAELARDYSLETRELVKEMYPDFEQPGIKYLDDMVRLMRATRRGNQAFESALEAAHEVIAGVDKAQAMEAEKKARLAKQAEIPFAEDNVRRSSQNLDVSPGSPSSRAGSYRRRRRSHRRSRNSRNQADATSQSPKSSRDRHVLPQKSNQLHQPLTLIVPQFAKMDEYSPSNIPDSQSGVTDAVSLAVPDNRDRVAASGELDSIDSDAEGDVRRDLRRTPSVVTTYVVLPRLTDMRPESEIPTVPLAKLISNTNLMADHFDHYSRAQMSTGTIPGSATTFVKTSGNLMLNRSSSPSGLAVARSPAASPGLKTPAVGEVNSQRLGADPSGTTAVSEQQTSESGTTQGLTRRRTMPVFMTQKPANIKFRRNIPTVAERTRKVLPGANINAPNGYISSPSPTGAGGRYATTTTPISRDQVLHGTASIELITEELEELAASAAAEQDDPYSTIYLIEEGVHKRIQARIVPSTKPEVTLTSRDAAVRLTDPNWDRAIVPVAQDENKNLVPVNRHSATHGEPEGNLTIGTNTSTPHSSSSRAVPLQIPKEVPVVANVLLEDLQDFIPKLPTSFKETVVEMTQPGTRYSAPDITEHLSHMVTGGLTPDELTQLNEVAHAKQVEELARKQEGEIVIRLYDLLEWCNRNVILIITIMVNSTLAYFFYWLTREPDIT</sequence>
<feature type="region of interest" description="Disordered" evidence="12">
    <location>
        <begin position="165"/>
        <end position="186"/>
    </location>
</feature>
<feature type="region of interest" description="Disordered" evidence="12">
    <location>
        <begin position="448"/>
        <end position="516"/>
    </location>
</feature>
<evidence type="ECO:0000256" key="4">
    <source>
        <dbReference type="ARBA" id="ARBA00008599"/>
    </source>
</evidence>
<dbReference type="InterPro" id="IPR003409">
    <property type="entry name" value="MORN"/>
</dbReference>
<keyword evidence="15" id="KW-1185">Reference proteome</keyword>
<dbReference type="OrthoDB" id="284854at2759"/>
<evidence type="ECO:0000256" key="3">
    <source>
        <dbReference type="ARBA" id="ARBA00004236"/>
    </source>
</evidence>
<evidence type="ECO:0000256" key="7">
    <source>
        <dbReference type="ARBA" id="ARBA00022737"/>
    </source>
</evidence>
<evidence type="ECO:0000256" key="6">
    <source>
        <dbReference type="ARBA" id="ARBA00022692"/>
    </source>
</evidence>
<evidence type="ECO:0000256" key="9">
    <source>
        <dbReference type="ARBA" id="ARBA00022989"/>
    </source>
</evidence>
<evidence type="ECO:0000313" key="15">
    <source>
        <dbReference type="Proteomes" id="UP000728185"/>
    </source>
</evidence>
<feature type="non-terminal residue" evidence="14">
    <location>
        <position position="1"/>
    </location>
</feature>
<evidence type="ECO:0000256" key="2">
    <source>
        <dbReference type="ARBA" id="ARBA00004184"/>
    </source>
</evidence>
<dbReference type="Pfam" id="PF02493">
    <property type="entry name" value="MORN"/>
    <property type="match status" value="3"/>
</dbReference>
<keyword evidence="7" id="KW-0677">Repeat</keyword>
<feature type="compositionally biased region" description="Low complexity" evidence="12">
    <location>
        <begin position="462"/>
        <end position="471"/>
    </location>
</feature>
<feature type="region of interest" description="Disordered" evidence="12">
    <location>
        <begin position="54"/>
        <end position="133"/>
    </location>
</feature>
<feature type="compositionally biased region" description="Polar residues" evidence="12">
    <location>
        <begin position="883"/>
        <end position="897"/>
    </location>
</feature>
<evidence type="ECO:0000256" key="13">
    <source>
        <dbReference type="SAM" id="Phobius"/>
    </source>
</evidence>
<dbReference type="Proteomes" id="UP000728185">
    <property type="component" value="Unassembled WGS sequence"/>
</dbReference>
<feature type="compositionally biased region" description="Polar residues" evidence="12">
    <location>
        <begin position="489"/>
        <end position="498"/>
    </location>
</feature>
<evidence type="ECO:0000256" key="11">
    <source>
        <dbReference type="SAM" id="Coils"/>
    </source>
</evidence>
<feature type="compositionally biased region" description="Polar residues" evidence="12">
    <location>
        <begin position="98"/>
        <end position="124"/>
    </location>
</feature>
<feature type="compositionally biased region" description="Polar residues" evidence="12">
    <location>
        <begin position="680"/>
        <end position="709"/>
    </location>
</feature>
<gene>
    <name evidence="14" type="ORF">FBUS_05303</name>
</gene>
<feature type="compositionally biased region" description="Basic residues" evidence="12">
    <location>
        <begin position="472"/>
        <end position="485"/>
    </location>
</feature>
<feature type="transmembrane region" description="Helical" evidence="13">
    <location>
        <begin position="1003"/>
        <end position="1022"/>
    </location>
</feature>
<name>A0A8E0RY50_9TREM</name>
<dbReference type="PANTHER" id="PTHR23085">
    <property type="entry name" value="GH28348P"/>
    <property type="match status" value="1"/>
</dbReference>
<dbReference type="GO" id="GO:0005886">
    <property type="term" value="C:plasma membrane"/>
    <property type="evidence" value="ECO:0007669"/>
    <property type="project" value="UniProtKB-SubCell"/>
</dbReference>
<dbReference type="GO" id="GO:0030314">
    <property type="term" value="C:junctional membrane complex"/>
    <property type="evidence" value="ECO:0007669"/>
    <property type="project" value="InterPro"/>
</dbReference>
<comment type="subcellular location">
    <subcellularLocation>
        <location evidence="3">Cell membrane</location>
    </subcellularLocation>
    <subcellularLocation>
        <location evidence="2">Endomembrane system</location>
        <topology evidence="2">Peripheral membrane protein</topology>
    </subcellularLocation>
    <subcellularLocation>
        <location evidence="1">Endoplasmic reticulum membrane</location>
        <topology evidence="1">Single-pass type IV membrane protein</topology>
    </subcellularLocation>
</comment>
<feature type="compositionally biased region" description="Acidic residues" evidence="12">
    <location>
        <begin position="75"/>
        <end position="92"/>
    </location>
</feature>
<keyword evidence="5" id="KW-1003">Cell membrane</keyword>
<keyword evidence="9 13" id="KW-1133">Transmembrane helix</keyword>
<keyword evidence="6 13" id="KW-0812">Transmembrane</keyword>
<dbReference type="SMART" id="SM00698">
    <property type="entry name" value="MORN"/>
    <property type="match status" value="3"/>
</dbReference>
<keyword evidence="8" id="KW-0256">Endoplasmic reticulum</keyword>
<dbReference type="Gene3D" id="2.20.110.10">
    <property type="entry name" value="Histone H3 K4-specific methyltransferase SET7/9 N-terminal domain"/>
    <property type="match status" value="1"/>
</dbReference>
<organism evidence="14 15">
    <name type="scientific">Fasciolopsis buskii</name>
    <dbReference type="NCBI Taxonomy" id="27845"/>
    <lineage>
        <taxon>Eukaryota</taxon>
        <taxon>Metazoa</taxon>
        <taxon>Spiralia</taxon>
        <taxon>Lophotrochozoa</taxon>
        <taxon>Platyhelminthes</taxon>
        <taxon>Trematoda</taxon>
        <taxon>Digenea</taxon>
        <taxon>Plagiorchiida</taxon>
        <taxon>Echinostomata</taxon>
        <taxon>Echinostomatoidea</taxon>
        <taxon>Fasciolidae</taxon>
        <taxon>Fasciolopsis</taxon>
    </lineage>
</organism>
<reference evidence="14" key="1">
    <citation type="submission" date="2019-05" db="EMBL/GenBank/DDBJ databases">
        <title>Annotation for the trematode Fasciolopsis buski.</title>
        <authorList>
            <person name="Choi Y.-J."/>
        </authorList>
    </citation>
    <scope>NUCLEOTIDE SEQUENCE</scope>
    <source>
        <strain evidence="14">HT</strain>
        <tissue evidence="14">Whole worm</tissue>
    </source>
</reference>
<comment type="similarity">
    <text evidence="4">Belongs to the junctophilin family.</text>
</comment>
<feature type="region of interest" description="Disordered" evidence="12">
    <location>
        <begin position="870"/>
        <end position="899"/>
    </location>
</feature>
<proteinExistence type="inferred from homology"/>
<keyword evidence="11" id="KW-0175">Coiled coil</keyword>
<feature type="region of interest" description="Disordered" evidence="12">
    <location>
        <begin position="654"/>
        <end position="710"/>
    </location>
</feature>
<dbReference type="PANTHER" id="PTHR23085:SF16">
    <property type="entry name" value="GH28348P"/>
    <property type="match status" value="1"/>
</dbReference>
<accession>A0A8E0RY50</accession>
<dbReference type="SUPFAM" id="SSF82185">
    <property type="entry name" value="Histone H3 K4-specific methyltransferase SET7/9 N-terminal domain"/>
    <property type="match status" value="1"/>
</dbReference>
<dbReference type="GO" id="GO:0005789">
    <property type="term" value="C:endoplasmic reticulum membrane"/>
    <property type="evidence" value="ECO:0007669"/>
    <property type="project" value="UniProtKB-SubCell"/>
</dbReference>
<evidence type="ECO:0000256" key="1">
    <source>
        <dbReference type="ARBA" id="ARBA00004163"/>
    </source>
</evidence>
<evidence type="ECO:0000256" key="8">
    <source>
        <dbReference type="ARBA" id="ARBA00022824"/>
    </source>
</evidence>
<feature type="coiled-coil region" evidence="11">
    <location>
        <begin position="330"/>
        <end position="368"/>
    </location>
</feature>
<evidence type="ECO:0000313" key="14">
    <source>
        <dbReference type="EMBL" id="KAA0191129.1"/>
    </source>
</evidence>